<evidence type="ECO:0000259" key="3">
    <source>
        <dbReference type="Pfam" id="PF00534"/>
    </source>
</evidence>
<dbReference type="Proteomes" id="UP000030647">
    <property type="component" value="Unassembled WGS sequence"/>
</dbReference>
<evidence type="ECO:0000313" key="4">
    <source>
        <dbReference type="EMBL" id="ERL63722.1"/>
    </source>
</evidence>
<gene>
    <name evidence="4" type="ORF">L248_2240</name>
</gene>
<evidence type="ECO:0000256" key="2">
    <source>
        <dbReference type="ARBA" id="ARBA00022679"/>
    </source>
</evidence>
<accession>U4TQC1</accession>
<dbReference type="Gene3D" id="3.40.50.2000">
    <property type="entry name" value="Glycogen Phosphorylase B"/>
    <property type="match status" value="2"/>
</dbReference>
<keyword evidence="1" id="KW-0328">Glycosyltransferase</keyword>
<evidence type="ECO:0000256" key="1">
    <source>
        <dbReference type="ARBA" id="ARBA00022676"/>
    </source>
</evidence>
<keyword evidence="5" id="KW-1185">Reference proteome</keyword>
<keyword evidence="2" id="KW-0808">Transferase</keyword>
<dbReference type="InterPro" id="IPR001296">
    <property type="entry name" value="Glyco_trans_1"/>
</dbReference>
<sequence length="492" mass="55732">MKRLQLFLDHDVPAKIVTTNYYSRFHYDFTTNGLTDDTSLNMFDYFLDNLHVPIQKNDAKHWLDAHPGEQTDLGEEQDGNGVAVHGWRIVNGTTQQLIREDVKTGQISSIVYGTTANVVQHSELFDDRGFKTLDIIVDAAGHTQEQRFYSHDGTERILWRFKDNKVTQSIFLKVNDEQRIFMNNDGLISYFLDTINQAAGGDSLIISDRYENTPALAHMKSKARRYVFIHNVHVADPDNPLHDPHLNYNYAYVLQHPREFNGMITPTHHQAWDIKTRFGKGLNVVVIPSGSVDPIRTRIPIINRPLRHHILSVARISPEKRLDTLVKVAAMVREKVPDTILDIYGFVSDRKSGIILNNTVKTTNMVGSVHFHDYTDKIEDVYDDSTLLALSSRNEGFGLALIEAEAHGVPLVSFDINYGPNEIIQNGVNGYLVENADAETMAARIIDIFQNPFLNQKLSDGAYDAAEKFSPQNVWKAWAQIAKLDPAAHQEV</sequence>
<reference evidence="5" key="1">
    <citation type="journal article" date="2013" name="Genome Announc.">
        <title>Whole-Genome Sequencing of Lactobacillus shenzhenensis Strain LY-73T.</title>
        <authorList>
            <person name="Lin Z."/>
            <person name="Liu Z."/>
            <person name="Yang R."/>
            <person name="Zou Y."/>
            <person name="Wan D."/>
            <person name="Chen J."/>
            <person name="Guo M."/>
            <person name="Zhao J."/>
            <person name="Fang C."/>
            <person name="Yang R."/>
            <person name="Liu F."/>
        </authorList>
    </citation>
    <scope>NUCLEOTIDE SEQUENCE [LARGE SCALE GENOMIC DNA]</scope>
    <source>
        <strain evidence="5">LY-73</strain>
    </source>
</reference>
<dbReference type="STRING" id="1231336.L248_2240"/>
<feature type="domain" description="Glycosyl transferase family 1" evidence="3">
    <location>
        <begin position="310"/>
        <end position="463"/>
    </location>
</feature>
<proteinExistence type="predicted"/>
<organism evidence="4 5">
    <name type="scientific">Schleiferilactobacillus shenzhenensis LY-73</name>
    <dbReference type="NCBI Taxonomy" id="1231336"/>
    <lineage>
        <taxon>Bacteria</taxon>
        <taxon>Bacillati</taxon>
        <taxon>Bacillota</taxon>
        <taxon>Bacilli</taxon>
        <taxon>Lactobacillales</taxon>
        <taxon>Lactobacillaceae</taxon>
        <taxon>Schleiferilactobacillus</taxon>
    </lineage>
</organism>
<dbReference type="Pfam" id="PF00534">
    <property type="entry name" value="Glycos_transf_1"/>
    <property type="match status" value="1"/>
</dbReference>
<dbReference type="eggNOG" id="COG0438">
    <property type="taxonomic scope" value="Bacteria"/>
</dbReference>
<evidence type="ECO:0000313" key="5">
    <source>
        <dbReference type="Proteomes" id="UP000030647"/>
    </source>
</evidence>
<dbReference type="SUPFAM" id="SSF53756">
    <property type="entry name" value="UDP-Glycosyltransferase/glycogen phosphorylase"/>
    <property type="match status" value="1"/>
</dbReference>
<dbReference type="HOGENOM" id="CLU_009583_21_0_9"/>
<dbReference type="EMBL" id="KI271617">
    <property type="protein sequence ID" value="ERL63722.1"/>
    <property type="molecule type" value="Genomic_DNA"/>
</dbReference>
<name>U4TQC1_9LACO</name>
<protein>
    <recommendedName>
        <fullName evidence="3">Glycosyl transferase family 1 domain-containing protein</fullName>
    </recommendedName>
</protein>
<dbReference type="PANTHER" id="PTHR12526">
    <property type="entry name" value="GLYCOSYLTRANSFERASE"/>
    <property type="match status" value="1"/>
</dbReference>
<dbReference type="AlphaFoldDB" id="U4TQC1"/>
<dbReference type="PANTHER" id="PTHR12526:SF629">
    <property type="entry name" value="TEICHURONIC ACID BIOSYNTHESIS GLYCOSYLTRANSFERASE TUAH-RELATED"/>
    <property type="match status" value="1"/>
</dbReference>
<dbReference type="GO" id="GO:0016757">
    <property type="term" value="F:glycosyltransferase activity"/>
    <property type="evidence" value="ECO:0007669"/>
    <property type="project" value="UniProtKB-KW"/>
</dbReference>